<dbReference type="EMBL" id="JAAATY010000001">
    <property type="protein sequence ID" value="NRN63221.1"/>
    <property type="molecule type" value="Genomic_DNA"/>
</dbReference>
<dbReference type="InterPro" id="IPR046366">
    <property type="entry name" value="MPAB"/>
</dbReference>
<protein>
    <recommendedName>
        <fullName evidence="2">ER-bound oxygenase mpaB/mpaB'/Rubber oxygenase catalytic domain-containing protein</fullName>
    </recommendedName>
</protein>
<feature type="domain" description="ER-bound oxygenase mpaB/mpaB'/Rubber oxygenase catalytic" evidence="2">
    <location>
        <begin position="56"/>
        <end position="269"/>
    </location>
</feature>
<feature type="compositionally biased region" description="Basic and acidic residues" evidence="1">
    <location>
        <begin position="283"/>
        <end position="295"/>
    </location>
</feature>
<comment type="caution">
    <text evidence="3">The sequence shown here is derived from an EMBL/GenBank/DDBJ whole genome shotgun (WGS) entry which is preliminary data.</text>
</comment>
<organism evidence="3 4">
    <name type="scientific">Kibdelosporangium persicum</name>
    <dbReference type="NCBI Taxonomy" id="2698649"/>
    <lineage>
        <taxon>Bacteria</taxon>
        <taxon>Bacillati</taxon>
        <taxon>Actinomycetota</taxon>
        <taxon>Actinomycetes</taxon>
        <taxon>Pseudonocardiales</taxon>
        <taxon>Pseudonocardiaceae</taxon>
        <taxon>Kibdelosporangium</taxon>
    </lineage>
</organism>
<dbReference type="InterPro" id="IPR018713">
    <property type="entry name" value="MPAB/Lcp_cat_dom"/>
</dbReference>
<evidence type="ECO:0000259" key="2">
    <source>
        <dbReference type="Pfam" id="PF09995"/>
    </source>
</evidence>
<reference evidence="3 4" key="1">
    <citation type="submission" date="2020-01" db="EMBL/GenBank/DDBJ databases">
        <title>Kibdelosporangium persica a novel Actinomycetes from a hot desert in Iran.</title>
        <authorList>
            <person name="Safaei N."/>
            <person name="Zaburannyi N."/>
            <person name="Mueller R."/>
            <person name="Wink J."/>
        </authorList>
    </citation>
    <scope>NUCLEOTIDE SEQUENCE [LARGE SCALE GENOMIC DNA]</scope>
    <source>
        <strain evidence="3 4">4NS15</strain>
    </source>
</reference>
<evidence type="ECO:0000313" key="3">
    <source>
        <dbReference type="EMBL" id="NRN63221.1"/>
    </source>
</evidence>
<dbReference type="Proteomes" id="UP000763557">
    <property type="component" value="Unassembled WGS sequence"/>
</dbReference>
<keyword evidence="4" id="KW-1185">Reference proteome</keyword>
<dbReference type="RefSeq" id="WP_173123734.1">
    <property type="nucleotide sequence ID" value="NZ_CBCSGW010000055.1"/>
</dbReference>
<sequence>MGAKERYSRLREIESMDVAESCSRIWLLDMAYEFPWEWQIAGSIAFYASFAPARLAELLVRTGELTGNTEKRLEDTSILMWETFRHGVRGKEGKAAVRQLNRIHRNAVRHISDEHRQWRITNEDYLFVLATTMLTTIRCARRITWRPLSDKEITAAYLHFREIGEVMGLKQIPQTYAEMAQFHDGYVAKHVRYSAEAERLYLATRGMIVDVLTGWMPKRLAGAGQRLALAGLPALLPKELRTAFGVPDPSPALSAVVNTVFRLRAAFVRRMSPRTESAMPDRFPTEKFPDADYRMDQIGPAHTVRD</sequence>
<proteinExistence type="predicted"/>
<dbReference type="PANTHER" id="PTHR36124:SF1">
    <property type="entry name" value="ER-BOUND OXYGENASE MPAB_MPAB'_RUBBER OXYGENASE CATALYTIC DOMAIN-CONTAINING PROTEIN"/>
    <property type="match status" value="1"/>
</dbReference>
<evidence type="ECO:0000256" key="1">
    <source>
        <dbReference type="SAM" id="MobiDB-lite"/>
    </source>
</evidence>
<feature type="region of interest" description="Disordered" evidence="1">
    <location>
        <begin position="276"/>
        <end position="306"/>
    </location>
</feature>
<dbReference type="Pfam" id="PF09995">
    <property type="entry name" value="MPAB_Lcp_cat"/>
    <property type="match status" value="1"/>
</dbReference>
<accession>A0ABX2EW09</accession>
<gene>
    <name evidence="3" type="ORF">GC106_4220</name>
</gene>
<name>A0ABX2EW09_9PSEU</name>
<evidence type="ECO:0000313" key="4">
    <source>
        <dbReference type="Proteomes" id="UP000763557"/>
    </source>
</evidence>
<dbReference type="PANTHER" id="PTHR36124">
    <property type="match status" value="1"/>
</dbReference>